<protein>
    <submittedName>
        <fullName evidence="1">7818_t:CDS:1</fullName>
    </submittedName>
</protein>
<proteinExistence type="predicted"/>
<dbReference type="Proteomes" id="UP000789860">
    <property type="component" value="Unassembled WGS sequence"/>
</dbReference>
<name>A0ACA9LP03_9GLOM</name>
<comment type="caution">
    <text evidence="1">The sequence shown here is derived from an EMBL/GenBank/DDBJ whole genome shotgun (WGS) entry which is preliminary data.</text>
</comment>
<gene>
    <name evidence="1" type="ORF">SCALOS_LOCUS4810</name>
</gene>
<dbReference type="EMBL" id="CAJVPM010006933">
    <property type="protein sequence ID" value="CAG8540113.1"/>
    <property type="molecule type" value="Genomic_DNA"/>
</dbReference>
<evidence type="ECO:0000313" key="2">
    <source>
        <dbReference type="Proteomes" id="UP000789860"/>
    </source>
</evidence>
<sequence>MSLPTLRKELEKEFKKLWNIGPLPPFKFDIENIIKDFLLLTLFVGNDFIPPLNNIKSQELGDIISIYNKVLKNCDGYIIDNGKLNLKRLKMIFKNLNISETKSIYNYGNQNREILIKSYIEGLQWVISYYDGTLISYRWFYPGHYSPIISDLKMFEIKNFDNEAYYKSFEHLMFVLPPTSKELLPRAYQNLMNNSEIKEFYPNITNRLNINNLPFIDEKKLLPLLEC</sequence>
<keyword evidence="2" id="KW-1185">Reference proteome</keyword>
<feature type="non-terminal residue" evidence="1">
    <location>
        <position position="227"/>
    </location>
</feature>
<reference evidence="1" key="1">
    <citation type="submission" date="2021-06" db="EMBL/GenBank/DDBJ databases">
        <authorList>
            <person name="Kallberg Y."/>
            <person name="Tangrot J."/>
            <person name="Rosling A."/>
        </authorList>
    </citation>
    <scope>NUCLEOTIDE SEQUENCE</scope>
    <source>
        <strain evidence="1">AU212A</strain>
    </source>
</reference>
<organism evidence="1 2">
    <name type="scientific">Scutellospora calospora</name>
    <dbReference type="NCBI Taxonomy" id="85575"/>
    <lineage>
        <taxon>Eukaryota</taxon>
        <taxon>Fungi</taxon>
        <taxon>Fungi incertae sedis</taxon>
        <taxon>Mucoromycota</taxon>
        <taxon>Glomeromycotina</taxon>
        <taxon>Glomeromycetes</taxon>
        <taxon>Diversisporales</taxon>
        <taxon>Gigasporaceae</taxon>
        <taxon>Scutellospora</taxon>
    </lineage>
</organism>
<evidence type="ECO:0000313" key="1">
    <source>
        <dbReference type="EMBL" id="CAG8540113.1"/>
    </source>
</evidence>
<accession>A0ACA9LP03</accession>